<proteinExistence type="predicted"/>
<gene>
    <name evidence="2" type="ORF">DDK22_36300</name>
</gene>
<sequence>MNALSTIQGPSARATPTEGASQAKPAERAYDSLTVEILRRHVRRPLVMFMPAGRELLSGAV</sequence>
<reference evidence="2 3" key="1">
    <citation type="submission" date="2018-04" db="EMBL/GenBank/DDBJ databases">
        <title>Cupriavidus necator CR12 genome sequencing and assembly.</title>
        <authorList>
            <person name="Ben Fekih I."/>
            <person name="Mazhar H.S."/>
            <person name="Bello S.K."/>
            <person name="Rensing C."/>
        </authorList>
    </citation>
    <scope>NUCLEOTIDE SEQUENCE [LARGE SCALE GENOMIC DNA]</scope>
    <source>
        <strain evidence="2 3">CR12</strain>
    </source>
</reference>
<feature type="region of interest" description="Disordered" evidence="1">
    <location>
        <begin position="1"/>
        <end position="27"/>
    </location>
</feature>
<name>A0A367P8Q8_CUPNE</name>
<dbReference type="Proteomes" id="UP000253501">
    <property type="component" value="Unassembled WGS sequence"/>
</dbReference>
<dbReference type="EMBL" id="QDHA01000139">
    <property type="protein sequence ID" value="RCJ03617.1"/>
    <property type="molecule type" value="Genomic_DNA"/>
</dbReference>
<evidence type="ECO:0000256" key="1">
    <source>
        <dbReference type="SAM" id="MobiDB-lite"/>
    </source>
</evidence>
<dbReference type="AlphaFoldDB" id="A0A367P8Q8"/>
<organism evidence="2 3">
    <name type="scientific">Cupriavidus necator</name>
    <name type="common">Alcaligenes eutrophus</name>
    <name type="synonym">Ralstonia eutropha</name>
    <dbReference type="NCBI Taxonomy" id="106590"/>
    <lineage>
        <taxon>Bacteria</taxon>
        <taxon>Pseudomonadati</taxon>
        <taxon>Pseudomonadota</taxon>
        <taxon>Betaproteobacteria</taxon>
        <taxon>Burkholderiales</taxon>
        <taxon>Burkholderiaceae</taxon>
        <taxon>Cupriavidus</taxon>
    </lineage>
</organism>
<evidence type="ECO:0000313" key="2">
    <source>
        <dbReference type="EMBL" id="RCJ03617.1"/>
    </source>
</evidence>
<protein>
    <submittedName>
        <fullName evidence="2">Uncharacterized protein</fullName>
    </submittedName>
</protein>
<evidence type="ECO:0000313" key="3">
    <source>
        <dbReference type="Proteomes" id="UP000253501"/>
    </source>
</evidence>
<comment type="caution">
    <text evidence="2">The sequence shown here is derived from an EMBL/GenBank/DDBJ whole genome shotgun (WGS) entry which is preliminary data.</text>
</comment>
<accession>A0A367P8Q8</accession>